<protein>
    <recommendedName>
        <fullName evidence="4">AtpZ/AtpI family protein</fullName>
    </recommendedName>
</protein>
<name>A0A5R9GGI1_9BACL</name>
<feature type="transmembrane region" description="Helical" evidence="1">
    <location>
        <begin position="44"/>
        <end position="64"/>
    </location>
</feature>
<dbReference type="OrthoDB" id="2629325at2"/>
<dbReference type="AlphaFoldDB" id="A0A5R9GGI1"/>
<accession>A0A5R9GGI1</accession>
<comment type="caution">
    <text evidence="2">The sequence shown here is derived from an EMBL/GenBank/DDBJ whole genome shotgun (WGS) entry which is preliminary data.</text>
</comment>
<evidence type="ECO:0000256" key="1">
    <source>
        <dbReference type="SAM" id="Phobius"/>
    </source>
</evidence>
<proteinExistence type="predicted"/>
<dbReference type="EMBL" id="VCIW01000014">
    <property type="protein sequence ID" value="TLS50515.1"/>
    <property type="molecule type" value="Genomic_DNA"/>
</dbReference>
<evidence type="ECO:0000313" key="2">
    <source>
        <dbReference type="EMBL" id="TLS50515.1"/>
    </source>
</evidence>
<feature type="transmembrane region" description="Helical" evidence="1">
    <location>
        <begin position="12"/>
        <end position="38"/>
    </location>
</feature>
<dbReference type="Proteomes" id="UP000309676">
    <property type="component" value="Unassembled WGS sequence"/>
</dbReference>
<keyword evidence="1" id="KW-1133">Transmembrane helix</keyword>
<gene>
    <name evidence="2" type="ORF">FE782_19310</name>
</gene>
<evidence type="ECO:0000313" key="3">
    <source>
        <dbReference type="Proteomes" id="UP000309676"/>
    </source>
</evidence>
<keyword evidence="1" id="KW-0472">Membrane</keyword>
<reference evidence="2 3" key="1">
    <citation type="submission" date="2019-05" db="EMBL/GenBank/DDBJ databases">
        <authorList>
            <person name="Narsing Rao M.P."/>
            <person name="Li W.J."/>
        </authorList>
    </citation>
    <scope>NUCLEOTIDE SEQUENCE [LARGE SCALE GENOMIC DNA]</scope>
    <source>
        <strain evidence="2 3">SYSU_K30003</strain>
    </source>
</reference>
<organism evidence="2 3">
    <name type="scientific">Paenibacillus antri</name>
    <dbReference type="NCBI Taxonomy" id="2582848"/>
    <lineage>
        <taxon>Bacteria</taxon>
        <taxon>Bacillati</taxon>
        <taxon>Bacillota</taxon>
        <taxon>Bacilli</taxon>
        <taxon>Bacillales</taxon>
        <taxon>Paenibacillaceae</taxon>
        <taxon>Paenibacillus</taxon>
    </lineage>
</organism>
<evidence type="ECO:0008006" key="4">
    <source>
        <dbReference type="Google" id="ProtNLM"/>
    </source>
</evidence>
<sequence>MDKKGKGDNPWRAAGMVGVMGADVAICVTLGFFLGRWLGGSQGWVAFGTLAGLAVGILTCVVLVKRLLEDSDG</sequence>
<keyword evidence="1" id="KW-0812">Transmembrane</keyword>
<dbReference type="RefSeq" id="WP_138195882.1">
    <property type="nucleotide sequence ID" value="NZ_VCIW01000014.1"/>
</dbReference>
<keyword evidence="3" id="KW-1185">Reference proteome</keyword>